<organism evidence="7 8">
    <name type="scientific">Mariniflexile soesokkakense</name>
    <dbReference type="NCBI Taxonomy" id="1343160"/>
    <lineage>
        <taxon>Bacteria</taxon>
        <taxon>Pseudomonadati</taxon>
        <taxon>Bacteroidota</taxon>
        <taxon>Flavobacteriia</taxon>
        <taxon>Flavobacteriales</taxon>
        <taxon>Flavobacteriaceae</taxon>
        <taxon>Mariniflexile</taxon>
    </lineage>
</organism>
<dbReference type="Proteomes" id="UP001416393">
    <property type="component" value="Unassembled WGS sequence"/>
</dbReference>
<keyword evidence="8" id="KW-1185">Reference proteome</keyword>
<name>A0ABV0ABE8_9FLAO</name>
<dbReference type="Gene3D" id="1.20.1540.10">
    <property type="entry name" value="Rhomboid-like"/>
    <property type="match status" value="1"/>
</dbReference>
<dbReference type="InterPro" id="IPR022764">
    <property type="entry name" value="Peptidase_S54_rhomboid_dom"/>
</dbReference>
<dbReference type="EC" id="3.4.21.-" evidence="7"/>
<feature type="transmembrane region" description="Helical" evidence="5">
    <location>
        <begin position="130"/>
        <end position="148"/>
    </location>
</feature>
<dbReference type="GO" id="GO:0008233">
    <property type="term" value="F:peptidase activity"/>
    <property type="evidence" value="ECO:0007669"/>
    <property type="project" value="UniProtKB-KW"/>
</dbReference>
<comment type="subcellular location">
    <subcellularLocation>
        <location evidence="1">Membrane</location>
        <topology evidence="1">Multi-pass membrane protein</topology>
    </subcellularLocation>
</comment>
<dbReference type="RefSeq" id="WP_346240353.1">
    <property type="nucleotide sequence ID" value="NZ_JAZHYP010000001.1"/>
</dbReference>
<keyword evidence="2 5" id="KW-0812">Transmembrane</keyword>
<feature type="domain" description="Peptidase S54 rhomboid" evidence="6">
    <location>
        <begin position="117"/>
        <end position="246"/>
    </location>
</feature>
<reference evidence="7 8" key="1">
    <citation type="submission" date="2024-01" db="EMBL/GenBank/DDBJ databases">
        <title>Mariniflexile litorale sp. nov., isolated from the shallow sediments of the Sea of Japan.</title>
        <authorList>
            <person name="Romanenko L."/>
            <person name="Bystritskaya E."/>
            <person name="Isaeva M."/>
        </authorList>
    </citation>
    <scope>NUCLEOTIDE SEQUENCE [LARGE SCALE GENOMIC DNA]</scope>
    <source>
        <strain evidence="7 8">KCTC 32427</strain>
    </source>
</reference>
<evidence type="ECO:0000256" key="4">
    <source>
        <dbReference type="ARBA" id="ARBA00023136"/>
    </source>
</evidence>
<feature type="transmembrane region" description="Helical" evidence="5">
    <location>
        <begin position="155"/>
        <end position="171"/>
    </location>
</feature>
<feature type="transmembrane region" description="Helical" evidence="5">
    <location>
        <begin position="202"/>
        <end position="221"/>
    </location>
</feature>
<dbReference type="SUPFAM" id="SSF144091">
    <property type="entry name" value="Rhomboid-like"/>
    <property type="match status" value="1"/>
</dbReference>
<proteinExistence type="predicted"/>
<gene>
    <name evidence="7" type="ORF">VP395_03680</name>
</gene>
<keyword evidence="3 5" id="KW-1133">Transmembrane helix</keyword>
<dbReference type="EMBL" id="JAZHYP010000001">
    <property type="protein sequence ID" value="MEN3322814.1"/>
    <property type="molecule type" value="Genomic_DNA"/>
</dbReference>
<evidence type="ECO:0000313" key="8">
    <source>
        <dbReference type="Proteomes" id="UP001416393"/>
    </source>
</evidence>
<keyword evidence="7" id="KW-0645">Protease</keyword>
<feature type="transmembrane region" description="Helical" evidence="5">
    <location>
        <begin position="72"/>
        <end position="93"/>
    </location>
</feature>
<keyword evidence="7" id="KW-0378">Hydrolase</keyword>
<protein>
    <submittedName>
        <fullName evidence="7">Rhomboid family intramembrane serine protease</fullName>
        <ecNumber evidence="7">3.4.21.-</ecNumber>
    </submittedName>
</protein>
<evidence type="ECO:0000256" key="3">
    <source>
        <dbReference type="ARBA" id="ARBA00022989"/>
    </source>
</evidence>
<dbReference type="InterPro" id="IPR035952">
    <property type="entry name" value="Rhomboid-like_sf"/>
</dbReference>
<comment type="caution">
    <text evidence="7">The sequence shown here is derived from an EMBL/GenBank/DDBJ whole genome shotgun (WGS) entry which is preliminary data.</text>
</comment>
<accession>A0ABV0ABE8</accession>
<evidence type="ECO:0000256" key="2">
    <source>
        <dbReference type="ARBA" id="ARBA00022692"/>
    </source>
</evidence>
<dbReference type="Pfam" id="PF01694">
    <property type="entry name" value="Rhomboid"/>
    <property type="match status" value="1"/>
</dbReference>
<evidence type="ECO:0000256" key="1">
    <source>
        <dbReference type="ARBA" id="ARBA00004141"/>
    </source>
</evidence>
<sequence length="304" mass="34973">MKTGISFLFSFDYGRVPEKGGGFYAISFFRASKKDAASTPYAVLTCHFSTKSKVGELFAIFNSMKNQDHFKFSTGVIAYPIFFALVIWLVFWFEVRFAFNFSTYGIYPQSLKGLRGVVLSPFIHGTIQHLYHNTVPLFVLSMALFYFYRHIAWKVLVFGIIVSGFLTWCIGRPSYHIGASGLIYVLVSFMFFKGVFAKHYRLIALSLLVVFLYGSMIWYALPLEEGVSWEGHLAGLITGFLFGLVFKKSIAKPEKYVWEQSDFKEDDDPFLKHFDENGNFIEIKEPQIEEEPPTVNYTFKENKE</sequence>
<feature type="transmembrane region" description="Helical" evidence="5">
    <location>
        <begin position="177"/>
        <end position="195"/>
    </location>
</feature>
<feature type="transmembrane region" description="Helical" evidence="5">
    <location>
        <begin position="227"/>
        <end position="246"/>
    </location>
</feature>
<keyword evidence="4 5" id="KW-0472">Membrane</keyword>
<evidence type="ECO:0000313" key="7">
    <source>
        <dbReference type="EMBL" id="MEN3322814.1"/>
    </source>
</evidence>
<dbReference type="GO" id="GO:0006508">
    <property type="term" value="P:proteolysis"/>
    <property type="evidence" value="ECO:0007669"/>
    <property type="project" value="UniProtKB-KW"/>
</dbReference>
<evidence type="ECO:0000259" key="6">
    <source>
        <dbReference type="Pfam" id="PF01694"/>
    </source>
</evidence>
<evidence type="ECO:0000256" key="5">
    <source>
        <dbReference type="SAM" id="Phobius"/>
    </source>
</evidence>